<dbReference type="GeneID" id="36628966"/>
<dbReference type="AlphaFoldDB" id="A0A2T4AGI0"/>
<accession>A0A2T4AGI0</accession>
<protein>
    <submittedName>
        <fullName evidence="2">Uncharacterized protein</fullName>
    </submittedName>
</protein>
<name>A0A2T4AGI0_TRIHA</name>
<evidence type="ECO:0000313" key="3">
    <source>
        <dbReference type="Proteomes" id="UP000241690"/>
    </source>
</evidence>
<evidence type="ECO:0000313" key="2">
    <source>
        <dbReference type="EMBL" id="PTB56177.1"/>
    </source>
</evidence>
<keyword evidence="3" id="KW-1185">Reference proteome</keyword>
<dbReference type="Proteomes" id="UP000241690">
    <property type="component" value="Unassembled WGS sequence"/>
</dbReference>
<feature type="region of interest" description="Disordered" evidence="1">
    <location>
        <begin position="1"/>
        <end position="57"/>
    </location>
</feature>
<feature type="compositionally biased region" description="Polar residues" evidence="1">
    <location>
        <begin position="48"/>
        <end position="57"/>
    </location>
</feature>
<dbReference type="EMBL" id="KZ679679">
    <property type="protein sequence ID" value="PTB56177.1"/>
    <property type="molecule type" value="Genomic_DNA"/>
</dbReference>
<organism evidence="2 3">
    <name type="scientific">Trichoderma harzianum CBS 226.95</name>
    <dbReference type="NCBI Taxonomy" id="983964"/>
    <lineage>
        <taxon>Eukaryota</taxon>
        <taxon>Fungi</taxon>
        <taxon>Dikarya</taxon>
        <taxon>Ascomycota</taxon>
        <taxon>Pezizomycotina</taxon>
        <taxon>Sordariomycetes</taxon>
        <taxon>Hypocreomycetidae</taxon>
        <taxon>Hypocreales</taxon>
        <taxon>Hypocreaceae</taxon>
        <taxon>Trichoderma</taxon>
    </lineage>
</organism>
<gene>
    <name evidence="2" type="ORF">M431DRAFT_519719</name>
</gene>
<reference evidence="2 3" key="1">
    <citation type="submission" date="2016-07" db="EMBL/GenBank/DDBJ databases">
        <title>Multiple horizontal gene transfer events from other fungi enriched the ability of initially mycotrophic Trichoderma (Ascomycota) to feed on dead plant biomass.</title>
        <authorList>
            <consortium name="DOE Joint Genome Institute"/>
            <person name="Aerts A."/>
            <person name="Atanasova L."/>
            <person name="Chenthamara K."/>
            <person name="Zhang J."/>
            <person name="Grujic M."/>
            <person name="Henrissat B."/>
            <person name="Kuo A."/>
            <person name="Salamov A."/>
            <person name="Lipzen A."/>
            <person name="Labutti K."/>
            <person name="Barry K."/>
            <person name="Miao Y."/>
            <person name="Rahimi M.J."/>
            <person name="Shen Q."/>
            <person name="Grigoriev I.V."/>
            <person name="Kubicek C.P."/>
            <person name="Druzhinina I.S."/>
        </authorList>
    </citation>
    <scope>NUCLEOTIDE SEQUENCE [LARGE SCALE GENOMIC DNA]</scope>
    <source>
        <strain evidence="2 3">CBS 226.95</strain>
    </source>
</reference>
<dbReference type="RefSeq" id="XP_024775854.1">
    <property type="nucleotide sequence ID" value="XM_024920397.1"/>
</dbReference>
<sequence>MKALAIQLSNPNDGSATSHPHRPTTRIGTRHQVPSKAQAQAARGSATRYPSPNTWGC</sequence>
<proteinExistence type="predicted"/>
<evidence type="ECO:0000256" key="1">
    <source>
        <dbReference type="SAM" id="MobiDB-lite"/>
    </source>
</evidence>
<feature type="compositionally biased region" description="Polar residues" evidence="1">
    <location>
        <begin position="7"/>
        <end position="18"/>
    </location>
</feature>